<evidence type="ECO:0000259" key="2">
    <source>
        <dbReference type="Pfam" id="PF06722"/>
    </source>
</evidence>
<dbReference type="PANTHER" id="PTHR48050:SF13">
    <property type="entry name" value="STEROL 3-BETA-GLUCOSYLTRANSFERASE UGT80A2"/>
    <property type="match status" value="1"/>
</dbReference>
<dbReference type="Pfam" id="PF03033">
    <property type="entry name" value="Glyco_transf_28"/>
    <property type="match status" value="1"/>
</dbReference>
<gene>
    <name evidence="3" type="ORF">SAMN05421748_1368</name>
</gene>
<dbReference type="FunFam" id="3.40.50.2000:FF:000009">
    <property type="entry name" value="Sterol 3-beta-glucosyltransferase UGT80A2"/>
    <property type="match status" value="1"/>
</dbReference>
<keyword evidence="4" id="KW-1185">Reference proteome</keyword>
<dbReference type="InterPro" id="IPR004276">
    <property type="entry name" value="GlycoTrans_28_N"/>
</dbReference>
<dbReference type="GO" id="GO:0008194">
    <property type="term" value="F:UDP-glycosyltransferase activity"/>
    <property type="evidence" value="ECO:0007669"/>
    <property type="project" value="InterPro"/>
</dbReference>
<dbReference type="GO" id="GO:0016758">
    <property type="term" value="F:hexosyltransferase activity"/>
    <property type="evidence" value="ECO:0007669"/>
    <property type="project" value="InterPro"/>
</dbReference>
<dbReference type="RefSeq" id="WP_179855622.1">
    <property type="nucleotide sequence ID" value="NZ_OBDY01000036.1"/>
</dbReference>
<protein>
    <submittedName>
        <fullName evidence="3">UDP:flavonoid glycosyltransferase YjiC, YdhE family</fullName>
    </submittedName>
</protein>
<dbReference type="GO" id="GO:0033072">
    <property type="term" value="P:vancomycin biosynthetic process"/>
    <property type="evidence" value="ECO:0007669"/>
    <property type="project" value="UniProtKB-ARBA"/>
</dbReference>
<dbReference type="CDD" id="cd03784">
    <property type="entry name" value="GT1_Gtf-like"/>
    <property type="match status" value="1"/>
</dbReference>
<name>A0A285KB05_9ACTN</name>
<accession>A0A285KB05</accession>
<evidence type="ECO:0000313" key="3">
    <source>
        <dbReference type="EMBL" id="SNY69780.1"/>
    </source>
</evidence>
<evidence type="ECO:0000313" key="4">
    <source>
        <dbReference type="Proteomes" id="UP000219612"/>
    </source>
</evidence>
<dbReference type="PANTHER" id="PTHR48050">
    <property type="entry name" value="STEROL 3-BETA-GLUCOSYLTRANSFERASE"/>
    <property type="match status" value="1"/>
</dbReference>
<dbReference type="Proteomes" id="UP000219612">
    <property type="component" value="Unassembled WGS sequence"/>
</dbReference>
<dbReference type="InterPro" id="IPR050426">
    <property type="entry name" value="Glycosyltransferase_28"/>
</dbReference>
<feature type="domain" description="Glycosyltransferase family 28 N-terminal" evidence="1">
    <location>
        <begin position="3"/>
        <end position="142"/>
    </location>
</feature>
<proteinExistence type="predicted"/>
<dbReference type="AlphaFoldDB" id="A0A285KB05"/>
<dbReference type="Gene3D" id="3.40.50.2000">
    <property type="entry name" value="Glycogen Phosphorylase B"/>
    <property type="match status" value="2"/>
</dbReference>
<sequence length="431" mass="46301">MRVVILAVGTRGDVEPALALARQLRVRGHEVSMAVPVDLLAFAIEAGVDARPVSVNAREFLESPEGQQFLAAGNSRAYVRLLITKKHEIAPAVHADLTAAVEGADVIVATRLVEEEGSSLAEWLGVPFVALHYFPARTNNAYASPFVTARRLPAPLTRLTHRAFERTQWRHNKADVNVLRTGLGLPAVDEPAAYRLARSGSVELQAYSRFLTPELANWDDRRPLIGPLRMTPDQRALIRSDRSDPELDRWLDDGDPPLYIGFGSQPFLDGTRLVEEVRATAARLGCRVLLNAGWSSLEAADLGDRIMLRGSVDHDKVFPRCRLAVHHGGAGSTAASVGAGLPTVVCADYGDRALWGQAVTRLGVGSTIRFADIGREALTAAIGPLLGEGPARRARAIAARMATEHGGPRAAAIVGSSAASGSLQMTPRRRA</sequence>
<dbReference type="EMBL" id="OBDY01000036">
    <property type="protein sequence ID" value="SNY69780.1"/>
    <property type="molecule type" value="Genomic_DNA"/>
</dbReference>
<dbReference type="GO" id="GO:0005975">
    <property type="term" value="P:carbohydrate metabolic process"/>
    <property type="evidence" value="ECO:0007669"/>
    <property type="project" value="InterPro"/>
</dbReference>
<evidence type="ECO:0000259" key="1">
    <source>
        <dbReference type="Pfam" id="PF03033"/>
    </source>
</evidence>
<reference evidence="3 4" key="1">
    <citation type="submission" date="2017-09" db="EMBL/GenBank/DDBJ databases">
        <authorList>
            <person name="Ehlers B."/>
            <person name="Leendertz F.H."/>
        </authorList>
    </citation>
    <scope>NUCLEOTIDE SEQUENCE [LARGE SCALE GENOMIC DNA]</scope>
    <source>
        <strain evidence="3 4">CGMCC 4.6857</strain>
    </source>
</reference>
<dbReference type="Pfam" id="PF06722">
    <property type="entry name" value="EryCIII-like_C"/>
    <property type="match status" value="1"/>
</dbReference>
<dbReference type="SUPFAM" id="SSF53756">
    <property type="entry name" value="UDP-Glycosyltransferase/glycogen phosphorylase"/>
    <property type="match status" value="1"/>
</dbReference>
<dbReference type="InterPro" id="IPR002213">
    <property type="entry name" value="UDP_glucos_trans"/>
</dbReference>
<keyword evidence="3" id="KW-0808">Transferase</keyword>
<organism evidence="3 4">
    <name type="scientific">Paractinoplanes atraurantiacus</name>
    <dbReference type="NCBI Taxonomy" id="1036182"/>
    <lineage>
        <taxon>Bacteria</taxon>
        <taxon>Bacillati</taxon>
        <taxon>Actinomycetota</taxon>
        <taxon>Actinomycetes</taxon>
        <taxon>Micromonosporales</taxon>
        <taxon>Micromonosporaceae</taxon>
        <taxon>Paractinoplanes</taxon>
    </lineage>
</organism>
<dbReference type="InterPro" id="IPR010610">
    <property type="entry name" value="EryCIII-like_C"/>
</dbReference>
<feature type="domain" description="Erythromycin biosynthesis protein CIII-like C-terminal" evidence="2">
    <location>
        <begin position="300"/>
        <end position="404"/>
    </location>
</feature>